<dbReference type="InterPro" id="IPR002881">
    <property type="entry name" value="DUF58"/>
</dbReference>
<proteinExistence type="predicted"/>
<evidence type="ECO:0000259" key="1">
    <source>
        <dbReference type="Pfam" id="PF01882"/>
    </source>
</evidence>
<dbReference type="EMBL" id="FLQX01000009">
    <property type="protein sequence ID" value="SBT03556.1"/>
    <property type="molecule type" value="Genomic_DNA"/>
</dbReference>
<dbReference type="RefSeq" id="WP_186405515.1">
    <property type="nucleotide sequence ID" value="NZ_FLQX01000009.1"/>
</dbReference>
<dbReference type="Gene3D" id="3.40.50.410">
    <property type="entry name" value="von Willebrand factor, type A domain"/>
    <property type="match status" value="1"/>
</dbReference>
<dbReference type="PANTHER" id="PTHR33608">
    <property type="entry name" value="BLL2464 PROTEIN"/>
    <property type="match status" value="1"/>
</dbReference>
<dbReference type="PANTHER" id="PTHR33608:SF3">
    <property type="entry name" value="SLR2013 PROTEIN"/>
    <property type="match status" value="1"/>
</dbReference>
<keyword evidence="3" id="KW-1185">Reference proteome</keyword>
<dbReference type="Pfam" id="PF01882">
    <property type="entry name" value="DUF58"/>
    <property type="match status" value="1"/>
</dbReference>
<evidence type="ECO:0000313" key="2">
    <source>
        <dbReference type="EMBL" id="SBT03556.1"/>
    </source>
</evidence>
<dbReference type="InterPro" id="IPR036465">
    <property type="entry name" value="vWFA_dom_sf"/>
</dbReference>
<feature type="domain" description="DUF58" evidence="1">
    <location>
        <begin position="198"/>
        <end position="368"/>
    </location>
</feature>
<organism evidence="2 3">
    <name type="scientific">Candidatus Accumulibacter aalborgensis</name>
    <dbReference type="NCBI Taxonomy" id="1860102"/>
    <lineage>
        <taxon>Bacteria</taxon>
        <taxon>Pseudomonadati</taxon>
        <taxon>Pseudomonadota</taxon>
        <taxon>Betaproteobacteria</taxon>
        <taxon>Candidatus Accumulibacter</taxon>
    </lineage>
</organism>
<accession>A0A1A8XFR9</accession>
<dbReference type="Proteomes" id="UP000199169">
    <property type="component" value="Unassembled WGS sequence"/>
</dbReference>
<reference evidence="2 3" key="1">
    <citation type="submission" date="2016-06" db="EMBL/GenBank/DDBJ databases">
        <authorList>
            <person name="Kjaerup R.B."/>
            <person name="Dalgaard T.S."/>
            <person name="Juul-Madsen H.R."/>
        </authorList>
    </citation>
    <scope>NUCLEOTIDE SEQUENCE [LARGE SCALE GENOMIC DNA]</scope>
    <source>
        <strain evidence="2">3</strain>
    </source>
</reference>
<name>A0A1A8XFR9_9PROT</name>
<sequence>MLLPDRRLLIVAGLWLLMALAVAVVPALQGLWQAAGATLLGVAVADAIAGRQRCGRVAVRRELPHTMPVGTWQTVGLHLYSARGGATGCLHDGHPASFVSQGLPLDFFLQQGGWWRSSYRLLVSERGRQVFGDLTLRCSSPLRLWLVQETVAARAEVRVFPNFARIAHYTLLATDHRLSQIGIVQRRRRGAGMEFQQLRDYRQDDSPRQIDWKASARVARLIAREYQDERDQQIVLLLDCSVRMRARDGDLSHFDHTLNALLLLAWVALRQGDAVGLATFGHPRPRVLPPAKSVARVNALMSAVYDLQPSLQVPDYLAAGETLSHHLRKRALVILVTNLRDEDDDTLRPAVTQLRRRHALTVASLREPVLDELLAAPVGDFDAALTRAAGLEYLQARRRQITRLGHCGAQILDVSPRQLPVALINHYWARKRAGAL</sequence>
<dbReference type="STRING" id="1860102.ACCAA_1060017"/>
<evidence type="ECO:0000313" key="3">
    <source>
        <dbReference type="Proteomes" id="UP000199169"/>
    </source>
</evidence>
<gene>
    <name evidence="2" type="ORF">ACCAA_1060017</name>
</gene>
<protein>
    <recommendedName>
        <fullName evidence="1">DUF58 domain-containing protein</fullName>
    </recommendedName>
</protein>
<dbReference type="SUPFAM" id="SSF53300">
    <property type="entry name" value="vWA-like"/>
    <property type="match status" value="1"/>
</dbReference>
<dbReference type="AlphaFoldDB" id="A0A1A8XFR9"/>